<dbReference type="Proteomes" id="UP000249828">
    <property type="component" value="Unassembled WGS sequence"/>
</dbReference>
<keyword evidence="2" id="KW-1185">Reference proteome</keyword>
<sequence length="280" mass="32330">MHVYKEGENIVVSSPYNAEFVKEANRLNGIWKSNNKTWLFNLKEEEAVLSALKKSYGSISGCDYMNKKEIISTLKLIVDSNSRPLNCKIDKDCVTIFEIGNGLCKKSKSIRFDLSDNQNMDILIDLVDLSPAVMVADIVTTFEQSRVVDHTFVGMFNYSRVTVPFLKMLVKIIDGSIYKHDVKIKINQFIKQQLNEFLNWYNDKDHSFMFRGIRDKYVRLKDKHGNDLIDWKIEEIKELLEHNEYKVISIEKITRNNQVTDLVICKGFAVTSSGVAFAYD</sequence>
<name>A0A2W3ZCL0_9ENTE</name>
<organism evidence="1 2">
    <name type="scientific">Enterococcus plantarum</name>
    <dbReference type="NCBI Taxonomy" id="1077675"/>
    <lineage>
        <taxon>Bacteria</taxon>
        <taxon>Bacillati</taxon>
        <taxon>Bacillota</taxon>
        <taxon>Bacilli</taxon>
        <taxon>Lactobacillales</taxon>
        <taxon>Enterococcaceae</taxon>
        <taxon>Enterococcus</taxon>
    </lineage>
</organism>
<accession>A0A2W3ZCL0</accession>
<gene>
    <name evidence="1" type="ORF">CI088_01365</name>
</gene>
<dbReference type="AlphaFoldDB" id="A0A2W3ZCL0"/>
<protein>
    <submittedName>
        <fullName evidence="1">Uncharacterized protein</fullName>
    </submittedName>
</protein>
<dbReference type="EMBL" id="PIEU01000003">
    <property type="protein sequence ID" value="PZL77478.1"/>
    <property type="molecule type" value="Genomic_DNA"/>
</dbReference>
<reference evidence="1 2" key="1">
    <citation type="submission" date="2017-11" db="EMBL/GenBank/DDBJ databases">
        <title>Draft genome sequence of Enterococcus plantarum TRW2 strain isolated from lettuce.</title>
        <authorList>
            <person name="Kim E.B."/>
            <person name="Marco M.L."/>
            <person name="Williams T.R."/>
            <person name="You I.H."/>
        </authorList>
    </citation>
    <scope>NUCLEOTIDE SEQUENCE [LARGE SCALE GENOMIC DNA]</scope>
    <source>
        <strain evidence="1 2">TRW2</strain>
    </source>
</reference>
<proteinExistence type="predicted"/>
<evidence type="ECO:0000313" key="1">
    <source>
        <dbReference type="EMBL" id="PZL77478.1"/>
    </source>
</evidence>
<evidence type="ECO:0000313" key="2">
    <source>
        <dbReference type="Proteomes" id="UP000249828"/>
    </source>
</evidence>
<comment type="caution">
    <text evidence="1">The sequence shown here is derived from an EMBL/GenBank/DDBJ whole genome shotgun (WGS) entry which is preliminary data.</text>
</comment>
<dbReference type="RefSeq" id="WP_111246927.1">
    <property type="nucleotide sequence ID" value="NZ_PIEU01000003.1"/>
</dbReference>